<dbReference type="Gene3D" id="1.10.45.10">
    <property type="entry name" value="Vanillyl-alcohol Oxidase, Chain A, domain 4"/>
    <property type="match status" value="1"/>
</dbReference>
<dbReference type="PANTHER" id="PTHR11748:SF119">
    <property type="entry name" value="D-2-HYDROXYGLUTARATE DEHYDROGENASE"/>
    <property type="match status" value="1"/>
</dbReference>
<dbReference type="eggNOG" id="arCOG00337">
    <property type="taxonomic scope" value="Archaea"/>
</dbReference>
<comment type="caution">
    <text evidence="6">The sequence shown here is derived from an EMBL/GenBank/DDBJ whole genome shotgun (WGS) entry which is preliminary data.</text>
</comment>
<dbReference type="PATRIC" id="fig|1227497.3.peg.2824"/>
<dbReference type="Pfam" id="PF02913">
    <property type="entry name" value="FAD-oxidase_C"/>
    <property type="match status" value="1"/>
</dbReference>
<dbReference type="InterPro" id="IPR004113">
    <property type="entry name" value="FAD-bd_oxidored_4_C"/>
</dbReference>
<dbReference type="EMBL" id="AOIB01000028">
    <property type="protein sequence ID" value="ELY56037.1"/>
    <property type="molecule type" value="Genomic_DNA"/>
</dbReference>
<dbReference type="Gene3D" id="3.30.70.2190">
    <property type="match status" value="1"/>
</dbReference>
<dbReference type="GO" id="GO:1903457">
    <property type="term" value="P:lactate catabolic process"/>
    <property type="evidence" value="ECO:0007669"/>
    <property type="project" value="TreeGrafter"/>
</dbReference>
<dbReference type="GO" id="GO:0071949">
    <property type="term" value="F:FAD binding"/>
    <property type="evidence" value="ECO:0007669"/>
    <property type="project" value="InterPro"/>
</dbReference>
<dbReference type="AlphaFoldDB" id="L9X365"/>
<sequence length="813" mass="88285">MVANDAAGAHSVRHGTTRDNVRSVKCVLADGTVATFDRLEGNQLEQVCSREDRFGKLARTVRSIGQEHAIEIDKQYPDVERNSSGYDLEESVAADGSWLDLSKLIVGSEGTLGIITEVTLNLSELPETQAGALVFYEDVIAAAAAVESTLHADPSAVELVDADVLGYARDAWGFDRVPSDAGAALLVEVEGDAADINDRIDEAIHAAKTDATVDVERASTAEEHETLWTIRKASNPLLNRRPGDKQALSFIEDAAIPPEQLPDYLERIREILLEYELNASVFGHAGQGVLHVKPFLDLKTEQDRERLDAVSEEIHEVVLEVGGCVSGEHGDGRLRSEYLEKMYGETLYEAFQKVKRAADPNDVFNPAKVVPDSEGQLVEMDENLRFDGYDPGTVETALNFDAEGGFDSLIEQCNGCSKCRTTDGGVMCPSYRAEEEEVMSTRGRANALRAAIDGKLDEDALTSDWFESEVLDLCLACKACETECPTGVDMAKLKTELKHQKHQKNGVPLRSRLFANVRTLNRLGSTFAPIANRLSSFLPGRAVLERVVGIDRRRELPVFASESFQDWFERHDAHPSAGNHGHVVLFPDCYMAYNHPEVGQAAVKLLERCGYAVEVPNVSCCGRPALSQGMVEHARTDAAHNAEALAEYTNSDVPILAGEPSCVSALQEYDDLIEETASVPDAAESVSTFLLNEVREQLEDFGPVNGTGRVAAHTHCHATAKGFDHASVELLESAGYQVDVVDATCCGMAGAFGYETEHYNLSRSLGEDLDAKIDALDPDAVVTTGSSCSQQLSDLGRETTHPLVLLETGSNSG</sequence>
<dbReference type="InterPro" id="IPR009051">
    <property type="entry name" value="Helical_ferredxn"/>
</dbReference>
<protein>
    <submittedName>
        <fullName evidence="6">FAD-linked oxidase domain protein</fullName>
    </submittedName>
</protein>
<accession>L9X365</accession>
<dbReference type="GO" id="GO:0051536">
    <property type="term" value="F:iron-sulfur cluster binding"/>
    <property type="evidence" value="ECO:0007669"/>
    <property type="project" value="InterPro"/>
</dbReference>
<dbReference type="Gene3D" id="3.30.70.2740">
    <property type="match status" value="1"/>
</dbReference>
<dbReference type="GO" id="GO:0004458">
    <property type="term" value="F:D-lactate dehydrogenase (cytochrome) activity"/>
    <property type="evidence" value="ECO:0007669"/>
    <property type="project" value="TreeGrafter"/>
</dbReference>
<keyword evidence="2" id="KW-0285">Flavoprotein</keyword>
<dbReference type="SUPFAM" id="SSF46548">
    <property type="entry name" value="alpha-helical ferredoxin"/>
    <property type="match status" value="1"/>
</dbReference>
<dbReference type="Gene3D" id="1.10.1060.10">
    <property type="entry name" value="Alpha-helical ferredoxin"/>
    <property type="match status" value="1"/>
</dbReference>
<dbReference type="InterPro" id="IPR016164">
    <property type="entry name" value="FAD-linked_Oxase-like_C"/>
</dbReference>
<dbReference type="PANTHER" id="PTHR11748">
    <property type="entry name" value="D-LACTATE DEHYDROGENASE"/>
    <property type="match status" value="1"/>
</dbReference>
<dbReference type="InterPro" id="IPR017900">
    <property type="entry name" value="4Fe4S_Fe_S_CS"/>
</dbReference>
<dbReference type="Pfam" id="PF02754">
    <property type="entry name" value="CCG"/>
    <property type="match status" value="2"/>
</dbReference>
<dbReference type="GO" id="GO:0008720">
    <property type="term" value="F:D-lactate dehydrogenase (NAD+) activity"/>
    <property type="evidence" value="ECO:0007669"/>
    <property type="project" value="TreeGrafter"/>
</dbReference>
<dbReference type="SUPFAM" id="SSF55103">
    <property type="entry name" value="FAD-linked oxidases, C-terminal domain"/>
    <property type="match status" value="1"/>
</dbReference>
<dbReference type="Gene3D" id="3.30.465.10">
    <property type="match status" value="1"/>
</dbReference>
<reference evidence="6 7" key="1">
    <citation type="journal article" date="2014" name="PLoS Genet.">
        <title>Phylogenetically driven sequencing of extremely halophilic archaea reveals strategies for static and dynamic osmo-response.</title>
        <authorList>
            <person name="Becker E.A."/>
            <person name="Seitzer P.M."/>
            <person name="Tritt A."/>
            <person name="Larsen D."/>
            <person name="Krusor M."/>
            <person name="Yao A.I."/>
            <person name="Wu D."/>
            <person name="Madern D."/>
            <person name="Eisen J.A."/>
            <person name="Darling A.E."/>
            <person name="Facciotti M.T."/>
        </authorList>
    </citation>
    <scope>NUCLEOTIDE SEQUENCE [LARGE SCALE GENOMIC DNA]</scope>
    <source>
        <strain evidence="6 7">DSM 10524</strain>
    </source>
</reference>
<dbReference type="InterPro" id="IPR016169">
    <property type="entry name" value="FAD-bd_PCMH_sub2"/>
</dbReference>
<keyword evidence="4" id="KW-0560">Oxidoreductase</keyword>
<dbReference type="InterPro" id="IPR017896">
    <property type="entry name" value="4Fe4S_Fe-S-bd"/>
</dbReference>
<keyword evidence="3" id="KW-0274">FAD</keyword>
<dbReference type="Pfam" id="PF13183">
    <property type="entry name" value="Fer4_8"/>
    <property type="match status" value="1"/>
</dbReference>
<dbReference type="PROSITE" id="PS51387">
    <property type="entry name" value="FAD_PCMH"/>
    <property type="match status" value="1"/>
</dbReference>
<evidence type="ECO:0000256" key="4">
    <source>
        <dbReference type="ARBA" id="ARBA00023002"/>
    </source>
</evidence>
<proteinExistence type="predicted"/>
<comment type="cofactor">
    <cofactor evidence="1">
        <name>FAD</name>
        <dbReference type="ChEBI" id="CHEBI:57692"/>
    </cofactor>
</comment>
<gene>
    <name evidence="6" type="ORF">C491_13837</name>
</gene>
<dbReference type="PROSITE" id="PS00198">
    <property type="entry name" value="4FE4S_FER_1"/>
    <property type="match status" value="1"/>
</dbReference>
<dbReference type="InterPro" id="IPR036318">
    <property type="entry name" value="FAD-bd_PCMH-like_sf"/>
</dbReference>
<evidence type="ECO:0000313" key="7">
    <source>
        <dbReference type="Proteomes" id="UP000011688"/>
    </source>
</evidence>
<keyword evidence="7" id="KW-1185">Reference proteome</keyword>
<dbReference type="Proteomes" id="UP000011688">
    <property type="component" value="Unassembled WGS sequence"/>
</dbReference>
<evidence type="ECO:0000256" key="2">
    <source>
        <dbReference type="ARBA" id="ARBA00022630"/>
    </source>
</evidence>
<evidence type="ECO:0000256" key="3">
    <source>
        <dbReference type="ARBA" id="ARBA00022827"/>
    </source>
</evidence>
<feature type="domain" description="FAD-binding PCMH-type" evidence="5">
    <location>
        <begin position="1"/>
        <end position="125"/>
    </location>
</feature>
<name>L9X365_9EURY</name>
<evidence type="ECO:0000256" key="1">
    <source>
        <dbReference type="ARBA" id="ARBA00001974"/>
    </source>
</evidence>
<evidence type="ECO:0000313" key="6">
    <source>
        <dbReference type="EMBL" id="ELY56037.1"/>
    </source>
</evidence>
<dbReference type="InterPro" id="IPR016171">
    <property type="entry name" value="Vanillyl_alc_oxidase_C-sub2"/>
</dbReference>
<dbReference type="InterPro" id="IPR016166">
    <property type="entry name" value="FAD-bd_PCMH"/>
</dbReference>
<dbReference type="STRING" id="1227497.C491_13837"/>
<evidence type="ECO:0000259" key="5">
    <source>
        <dbReference type="PROSITE" id="PS51387"/>
    </source>
</evidence>
<dbReference type="InterPro" id="IPR004017">
    <property type="entry name" value="Cys_rich_dom"/>
</dbReference>
<dbReference type="SUPFAM" id="SSF56176">
    <property type="entry name" value="FAD-binding/transporter-associated domain-like"/>
    <property type="match status" value="1"/>
</dbReference>
<organism evidence="6 7">
    <name type="scientific">Natronococcus amylolyticus DSM 10524</name>
    <dbReference type="NCBI Taxonomy" id="1227497"/>
    <lineage>
        <taxon>Archaea</taxon>
        <taxon>Methanobacteriati</taxon>
        <taxon>Methanobacteriota</taxon>
        <taxon>Stenosarchaea group</taxon>
        <taxon>Halobacteria</taxon>
        <taxon>Halobacteriales</taxon>
        <taxon>Natrialbaceae</taxon>
        <taxon>Natronococcus</taxon>
    </lineage>
</organism>